<evidence type="ECO:0000259" key="2">
    <source>
        <dbReference type="Pfam" id="PF13454"/>
    </source>
</evidence>
<gene>
    <name evidence="3" type="ORF">NGM99_18940</name>
</gene>
<evidence type="ECO:0000313" key="4">
    <source>
        <dbReference type="Proteomes" id="UP001205906"/>
    </source>
</evidence>
<evidence type="ECO:0000256" key="1">
    <source>
        <dbReference type="SAM" id="Phobius"/>
    </source>
</evidence>
<dbReference type="Gene3D" id="3.50.50.60">
    <property type="entry name" value="FAD/NAD(P)-binding domain"/>
    <property type="match status" value="1"/>
</dbReference>
<proteinExistence type="predicted"/>
<dbReference type="InterPro" id="IPR038732">
    <property type="entry name" value="HpyO/CreE_NAD-binding"/>
</dbReference>
<feature type="domain" description="FAD-dependent urate hydroxylase HpyO/Asp monooxygenase CreE-like FAD/NAD(P)-binding" evidence="2">
    <location>
        <begin position="35"/>
        <end position="186"/>
    </location>
</feature>
<dbReference type="Pfam" id="PF13454">
    <property type="entry name" value="NAD_binding_9"/>
    <property type="match status" value="1"/>
</dbReference>
<keyword evidence="1" id="KW-0812">Transmembrane</keyword>
<dbReference type="PANTHER" id="PTHR40254">
    <property type="entry name" value="BLR0577 PROTEIN"/>
    <property type="match status" value="1"/>
</dbReference>
<keyword evidence="1" id="KW-1133">Transmembrane helix</keyword>
<keyword evidence="4" id="KW-1185">Reference proteome</keyword>
<dbReference type="EMBL" id="JAMXQS010000009">
    <property type="protein sequence ID" value="MCO6051867.1"/>
    <property type="molecule type" value="Genomic_DNA"/>
</dbReference>
<organism evidence="3 4">
    <name type="scientific">Mesorhizobium liriopis</name>
    <dbReference type="NCBI Taxonomy" id="2953882"/>
    <lineage>
        <taxon>Bacteria</taxon>
        <taxon>Pseudomonadati</taxon>
        <taxon>Pseudomonadota</taxon>
        <taxon>Alphaproteobacteria</taxon>
        <taxon>Hyphomicrobiales</taxon>
        <taxon>Phyllobacteriaceae</taxon>
        <taxon>Mesorhizobium</taxon>
    </lineage>
</organism>
<keyword evidence="1" id="KW-0472">Membrane</keyword>
<dbReference type="InterPro" id="IPR052189">
    <property type="entry name" value="L-asp_N-monooxygenase_NS-form"/>
</dbReference>
<name>A0ABT1CAL3_9HYPH</name>
<dbReference type="Proteomes" id="UP001205906">
    <property type="component" value="Unassembled WGS sequence"/>
</dbReference>
<comment type="caution">
    <text evidence="3">The sequence shown here is derived from an EMBL/GenBank/DDBJ whole genome shotgun (WGS) entry which is preliminary data.</text>
</comment>
<sequence>MRQHRAVRRNDRRLRATGQQARERILTRSILPVLIIGGGFTGAAVAFHLGRSGDGRVLPVTVIEPRPSLGGGVAYSSPDPAHRINVPASRMSLVPDDGEHFSRWLSETDALADDPDAFRPNGDAYPRRLVFGRYVAAHLAPLIERGHVRHVRAEARHIARIPEGWQVTLSNGDVLSAERLVLAASHPIPSLPRELASLKGSERLVADPYAEDALEGIAPDASVLILGTGLTAADMVASLDARGHHGPILMLSRRGLRSRGHAAISTDPFGDFASAPAATVRDLLGAIHRNLDAAQKANLSWHPVFDALREQGTPIWLGLSVAERQKLVRRLRPFWDVHRFRIAPQVEAVLDRRIAEGTLLLHAGRVISAEPSPERGIAVTFRLRGSTEARTELFDAVINTTGPAHREVITGSTAFQDLADHGALGLDPYGLGLNTDSQSRALDKEGNPDPSLLIAGPLARGAYGELMGLPQVSRHAEFIAAEARREAAGI</sequence>
<feature type="transmembrane region" description="Helical" evidence="1">
    <location>
        <begin position="30"/>
        <end position="50"/>
    </location>
</feature>
<protein>
    <submittedName>
        <fullName evidence="3">FAD/NAD(P)-binding protein</fullName>
    </submittedName>
</protein>
<dbReference type="InterPro" id="IPR036188">
    <property type="entry name" value="FAD/NAD-bd_sf"/>
</dbReference>
<dbReference type="PANTHER" id="PTHR40254:SF1">
    <property type="entry name" value="BLR0577 PROTEIN"/>
    <property type="match status" value="1"/>
</dbReference>
<accession>A0ABT1CAL3</accession>
<reference evidence="3 4" key="1">
    <citation type="submission" date="2022-06" db="EMBL/GenBank/DDBJ databases">
        <title>Mesorhizobium sp. strain RP14 Genome sequencing and assembly.</title>
        <authorList>
            <person name="Kim I."/>
        </authorList>
    </citation>
    <scope>NUCLEOTIDE SEQUENCE [LARGE SCALE GENOMIC DNA]</scope>
    <source>
        <strain evidence="4">RP14(2022)</strain>
    </source>
</reference>
<dbReference type="SUPFAM" id="SSF51905">
    <property type="entry name" value="FAD/NAD(P)-binding domain"/>
    <property type="match status" value="1"/>
</dbReference>
<evidence type="ECO:0000313" key="3">
    <source>
        <dbReference type="EMBL" id="MCO6051867.1"/>
    </source>
</evidence>